<name>A0ACC1Z078_MELAZ</name>
<comment type="caution">
    <text evidence="1">The sequence shown here is derived from an EMBL/GenBank/DDBJ whole genome shotgun (WGS) entry which is preliminary data.</text>
</comment>
<evidence type="ECO:0000313" key="1">
    <source>
        <dbReference type="EMBL" id="KAJ4729445.1"/>
    </source>
</evidence>
<dbReference type="Proteomes" id="UP001164539">
    <property type="component" value="Chromosome 1"/>
</dbReference>
<reference evidence="1 2" key="1">
    <citation type="journal article" date="2023" name="Science">
        <title>Complex scaffold remodeling in plant triterpene biosynthesis.</title>
        <authorList>
            <person name="De La Pena R."/>
            <person name="Hodgson H."/>
            <person name="Liu J.C."/>
            <person name="Stephenson M.J."/>
            <person name="Martin A.C."/>
            <person name="Owen C."/>
            <person name="Harkess A."/>
            <person name="Leebens-Mack J."/>
            <person name="Jimenez L.E."/>
            <person name="Osbourn A."/>
            <person name="Sattely E.S."/>
        </authorList>
    </citation>
    <scope>NUCLEOTIDE SEQUENCE [LARGE SCALE GENOMIC DNA]</scope>
    <source>
        <strain evidence="2">cv. JPN11</strain>
        <tissue evidence="1">Leaf</tissue>
    </source>
</reference>
<accession>A0ACC1Z078</accession>
<evidence type="ECO:0000313" key="2">
    <source>
        <dbReference type="Proteomes" id="UP001164539"/>
    </source>
</evidence>
<protein>
    <submittedName>
        <fullName evidence="1">LRR receptor-like kinase family protein</fullName>
    </submittedName>
</protein>
<organism evidence="1 2">
    <name type="scientific">Melia azedarach</name>
    <name type="common">Chinaberry tree</name>
    <dbReference type="NCBI Taxonomy" id="155640"/>
    <lineage>
        <taxon>Eukaryota</taxon>
        <taxon>Viridiplantae</taxon>
        <taxon>Streptophyta</taxon>
        <taxon>Embryophyta</taxon>
        <taxon>Tracheophyta</taxon>
        <taxon>Spermatophyta</taxon>
        <taxon>Magnoliopsida</taxon>
        <taxon>eudicotyledons</taxon>
        <taxon>Gunneridae</taxon>
        <taxon>Pentapetalae</taxon>
        <taxon>rosids</taxon>
        <taxon>malvids</taxon>
        <taxon>Sapindales</taxon>
        <taxon>Meliaceae</taxon>
        <taxon>Melia</taxon>
    </lineage>
</organism>
<sequence>MQTEREALLAFKANLTDPSGRLSSWVGEDCCNWEGVICDNSTGHVAELKLRNTRLSDPFQEDGETSYQLRGEINPSLLELKNLTYLDLSLNNFGESTIPAFLGLLENLRYLNLSGSGFGGDIPPSFGNLSNLQYLDLNTFYYSSLESNNLRWLTNLSSLEYLNLEGVDLSKAGNYWLQATDMLPSLSELHLQACGLSEFPSLPFVNFSSLQVLDLSSNDFNSTPNWLFNISKLEYLDLSMNNLQGHIPDAVANMTNLRTLDLSQNSFLSHIPKALGNLCNLQTLDLSNNDLDGEITEFVDSLSKCTNSALESLDLGHNNLGGFLPSSLGLLQNLKSLQLWENSFLGSIPNSIGNLSSLRELYLSNNQMNGTIPETLGKLSQLVTLDISENPWVGVVTEAHFSNLTSLKEMSIAKQSLSPSLSLFFNVSSEWDPPFKLRYMKLRSCQLGPKFPPWLRNQNELNTFILRNAKISDTIPDWFWKLDLSLIELDLGYNQISGRVPNSLKFLPQATVYLNWNRFSGPFPLWSSNVTALYLNNNSFSGPIPEDIGVRMPNLTDMDISQNLLNGTIPLSIGRLSSLTTLTISNNNFTGNIPEFWNTLPFLYALDMSNNSLSGKIPSSMGSLKFIRFLMMSNNRLSGEIPSTLQNCTTLISLDLGDNKLSGNIPVVARGKDSTLSFLHILDIAHNKFSGSIPSCVGNLTGMARDFESQLYQGQVLVSTKGTEYSYQSTLYLVNSIDLSNNSLSGELPDLTNLSRLGILNLSMNSLTGRIPDSIGSLQRLETLDLSKNQFSGVIPPSLTSSTALAHLNLSYNNLSGEIPSKNQFQTLTDPSIYEGNPELCGPPLSKKCNKDGDERKRDDYDDGSEMLPIYISVLLGFLVGFWGVCGTLAIKKSWRLAYFKSLTMSKVG</sequence>
<gene>
    <name evidence="1" type="ORF">OWV82_002225</name>
</gene>
<proteinExistence type="predicted"/>
<dbReference type="EMBL" id="CM051394">
    <property type="protein sequence ID" value="KAJ4729445.1"/>
    <property type="molecule type" value="Genomic_DNA"/>
</dbReference>
<keyword evidence="2" id="KW-1185">Reference proteome</keyword>